<feature type="transmembrane region" description="Helical" evidence="1">
    <location>
        <begin position="124"/>
        <end position="141"/>
    </location>
</feature>
<feature type="transmembrane region" description="Helical" evidence="1">
    <location>
        <begin position="381"/>
        <end position="400"/>
    </location>
</feature>
<keyword evidence="1" id="KW-1133">Transmembrane helix</keyword>
<name>A0A6L9LCC7_9BACT</name>
<evidence type="ECO:0000313" key="3">
    <source>
        <dbReference type="EMBL" id="NDU98204.1"/>
    </source>
</evidence>
<evidence type="ECO:0000313" key="4">
    <source>
        <dbReference type="Proteomes" id="UP000474175"/>
    </source>
</evidence>
<dbReference type="InterPro" id="IPR032176">
    <property type="entry name" value="DUF5009"/>
</dbReference>
<feature type="transmembrane region" description="Helical" evidence="1">
    <location>
        <begin position="93"/>
        <end position="112"/>
    </location>
</feature>
<feature type="transmembrane region" description="Helical" evidence="1">
    <location>
        <begin position="63"/>
        <end position="81"/>
    </location>
</feature>
<sequence length="408" mass="45277">MVSSPSLRTPSTQLAKRVFSIDVFRAITMLTMIFVNDLWSLTGVPVWLEHARADQDFLGFSDTVFPCFLFIVGMSIPFAIQQRLAKGDSYVEIIRHILIRSVALLIMGIFTVNVPDLNEKASGISSQWFQILMVIGFFLIWNQYPKREGSLKSLFLGLQLIGVALLVFLAVRFKGGADGRLTSMAPQWWGILGLIGWTYLTCAILYLLLRNKPVLLVASWLLFNLLTIAGHAGWLHQLWPGGPQDWILGNGAFSSFTFAGILATLLLTSWQQKGNVQQIPLVFTGIGILFLVAGFISRNFFIISKIQATSTWVFLCCGIAFITYAAIYWLVDLNGKVNWFDLIKPAGTSTLTCYLIPYLYYSLTDLSGVSLPDSLKIGGIGLVKSLLFAFLVIAITAALGKLRIKLKL</sequence>
<reference evidence="3 4" key="1">
    <citation type="submission" date="2020-02" db="EMBL/GenBank/DDBJ databases">
        <title>Draft genome sequence of two Spirosoma agri KCTC 52727 and Spirosoma terrae KCTC 52035.</title>
        <authorList>
            <person name="Rojas J."/>
            <person name="Ambika Manirajan B."/>
            <person name="Suarez C."/>
            <person name="Ratering S."/>
            <person name="Schnell S."/>
        </authorList>
    </citation>
    <scope>NUCLEOTIDE SEQUENCE [LARGE SCALE GENOMIC DNA]</scope>
    <source>
        <strain evidence="3 4">KCTC 52035</strain>
    </source>
</reference>
<dbReference type="RefSeq" id="WP_163954337.1">
    <property type="nucleotide sequence ID" value="NZ_JAAFZH010000015.1"/>
</dbReference>
<gene>
    <name evidence="3" type="ORF">GK108_25190</name>
</gene>
<keyword evidence="1" id="KW-0472">Membrane</keyword>
<feature type="transmembrane region" description="Helical" evidence="1">
    <location>
        <begin position="246"/>
        <end position="267"/>
    </location>
</feature>
<feature type="transmembrane region" description="Helical" evidence="1">
    <location>
        <begin position="26"/>
        <end position="48"/>
    </location>
</feature>
<keyword evidence="1" id="KW-0812">Transmembrane</keyword>
<feature type="transmembrane region" description="Helical" evidence="1">
    <location>
        <begin position="214"/>
        <end position="234"/>
    </location>
</feature>
<comment type="caution">
    <text evidence="3">The sequence shown here is derived from an EMBL/GenBank/DDBJ whole genome shotgun (WGS) entry which is preliminary data.</text>
</comment>
<keyword evidence="4" id="KW-1185">Reference proteome</keyword>
<evidence type="ECO:0000256" key="1">
    <source>
        <dbReference type="SAM" id="Phobius"/>
    </source>
</evidence>
<protein>
    <submittedName>
        <fullName evidence="3">DUF5009 domain-containing protein</fullName>
    </submittedName>
</protein>
<dbReference type="Proteomes" id="UP000474175">
    <property type="component" value="Unassembled WGS sequence"/>
</dbReference>
<accession>A0A6L9LCC7</accession>
<feature type="transmembrane region" description="Helical" evidence="1">
    <location>
        <begin position="309"/>
        <end position="330"/>
    </location>
</feature>
<dbReference type="EMBL" id="JAAFZH010000015">
    <property type="protein sequence ID" value="NDU98204.1"/>
    <property type="molecule type" value="Genomic_DNA"/>
</dbReference>
<evidence type="ECO:0000259" key="2">
    <source>
        <dbReference type="Pfam" id="PF16401"/>
    </source>
</evidence>
<organism evidence="3 4">
    <name type="scientific">Spirosoma terrae</name>
    <dbReference type="NCBI Taxonomy" id="1968276"/>
    <lineage>
        <taxon>Bacteria</taxon>
        <taxon>Pseudomonadati</taxon>
        <taxon>Bacteroidota</taxon>
        <taxon>Cytophagia</taxon>
        <taxon>Cytophagales</taxon>
        <taxon>Cytophagaceae</taxon>
        <taxon>Spirosoma</taxon>
    </lineage>
</organism>
<proteinExistence type="predicted"/>
<feature type="transmembrane region" description="Helical" evidence="1">
    <location>
        <begin position="153"/>
        <end position="173"/>
    </location>
</feature>
<dbReference type="PANTHER" id="PTHR31061">
    <property type="entry name" value="LD22376P"/>
    <property type="match status" value="1"/>
</dbReference>
<feature type="transmembrane region" description="Helical" evidence="1">
    <location>
        <begin position="342"/>
        <end position="361"/>
    </location>
</feature>
<dbReference type="PANTHER" id="PTHR31061:SF24">
    <property type="entry name" value="LD22376P"/>
    <property type="match status" value="1"/>
</dbReference>
<feature type="transmembrane region" description="Helical" evidence="1">
    <location>
        <begin position="188"/>
        <end position="209"/>
    </location>
</feature>
<feature type="transmembrane region" description="Helical" evidence="1">
    <location>
        <begin position="279"/>
        <end position="303"/>
    </location>
</feature>
<dbReference type="AlphaFoldDB" id="A0A6L9LCC7"/>
<dbReference type="Pfam" id="PF16401">
    <property type="entry name" value="DUF5009"/>
    <property type="match status" value="1"/>
</dbReference>
<feature type="domain" description="DUF5009" evidence="2">
    <location>
        <begin position="19"/>
        <end position="217"/>
    </location>
</feature>